<name>A0A6G1EVI3_9ORYZ</name>
<dbReference type="Gene3D" id="1.10.110.10">
    <property type="entry name" value="Plant lipid-transfer and hydrophobic proteins"/>
    <property type="match status" value="1"/>
</dbReference>
<dbReference type="EMBL" id="SPHZ02000002">
    <property type="protein sequence ID" value="KAF0928650.1"/>
    <property type="molecule type" value="Genomic_DNA"/>
</dbReference>
<evidence type="ECO:0000313" key="3">
    <source>
        <dbReference type="EMBL" id="KAF0928650.1"/>
    </source>
</evidence>
<dbReference type="InterPro" id="IPR016140">
    <property type="entry name" value="Bifunc_inhib/LTP/seed_store"/>
</dbReference>
<organism evidence="3 4">
    <name type="scientific">Oryza meyeriana var. granulata</name>
    <dbReference type="NCBI Taxonomy" id="110450"/>
    <lineage>
        <taxon>Eukaryota</taxon>
        <taxon>Viridiplantae</taxon>
        <taxon>Streptophyta</taxon>
        <taxon>Embryophyta</taxon>
        <taxon>Tracheophyta</taxon>
        <taxon>Spermatophyta</taxon>
        <taxon>Magnoliopsida</taxon>
        <taxon>Liliopsida</taxon>
        <taxon>Poales</taxon>
        <taxon>Poaceae</taxon>
        <taxon>BOP clade</taxon>
        <taxon>Oryzoideae</taxon>
        <taxon>Oryzeae</taxon>
        <taxon>Oryzinae</taxon>
        <taxon>Oryza</taxon>
        <taxon>Oryza meyeriana</taxon>
    </lineage>
</organism>
<evidence type="ECO:0000256" key="1">
    <source>
        <dbReference type="SAM" id="SignalP"/>
    </source>
</evidence>
<dbReference type="Proteomes" id="UP000479710">
    <property type="component" value="Unassembled WGS sequence"/>
</dbReference>
<reference evidence="3 4" key="1">
    <citation type="submission" date="2019-11" db="EMBL/GenBank/DDBJ databases">
        <title>Whole genome sequence of Oryza granulata.</title>
        <authorList>
            <person name="Li W."/>
        </authorList>
    </citation>
    <scope>NUCLEOTIDE SEQUENCE [LARGE SCALE GENOMIC DNA]</scope>
    <source>
        <strain evidence="4">cv. Menghai</strain>
        <tissue evidence="3">Leaf</tissue>
    </source>
</reference>
<dbReference type="AlphaFoldDB" id="A0A6G1EVI3"/>
<gene>
    <name evidence="3" type="ORF">E2562_006083</name>
</gene>
<keyword evidence="4" id="KW-1185">Reference proteome</keyword>
<dbReference type="OrthoDB" id="583582at2759"/>
<feature type="domain" description="Bifunctional inhibitor/plant lipid transfer protein/seed storage helical" evidence="2">
    <location>
        <begin position="40"/>
        <end position="121"/>
    </location>
</feature>
<dbReference type="CDD" id="cd01958">
    <property type="entry name" value="HPS_like"/>
    <property type="match status" value="1"/>
</dbReference>
<accession>A0A6G1EVI3</accession>
<feature type="chain" id="PRO_5026161619" description="Bifunctional inhibitor/plant lipid transfer protein/seed storage helical domain-containing protein" evidence="1">
    <location>
        <begin position="30"/>
        <end position="121"/>
    </location>
</feature>
<keyword evidence="1" id="KW-0732">Signal</keyword>
<dbReference type="InterPro" id="IPR051636">
    <property type="entry name" value="Plant_LTP/defense-related"/>
</dbReference>
<feature type="signal peptide" evidence="1">
    <location>
        <begin position="1"/>
        <end position="29"/>
    </location>
</feature>
<dbReference type="SMART" id="SM00499">
    <property type="entry name" value="AAI"/>
    <property type="match status" value="1"/>
</dbReference>
<dbReference type="PANTHER" id="PTHR31731">
    <property type="match status" value="1"/>
</dbReference>
<protein>
    <recommendedName>
        <fullName evidence="2">Bifunctional inhibitor/plant lipid transfer protein/seed storage helical domain-containing protein</fullName>
    </recommendedName>
</protein>
<proteinExistence type="predicted"/>
<dbReference type="InterPro" id="IPR027923">
    <property type="entry name" value="Hydrophob_seed_dom"/>
</dbReference>
<comment type="caution">
    <text evidence="3">The sequence shown here is derived from an EMBL/GenBank/DDBJ whole genome shotgun (WGS) entry which is preliminary data.</text>
</comment>
<sequence length="121" mass="12284">MASKIAPLLAMSLLLFAVAAHGCAPHCSGEPSSDHGNGRCPIDALKLRVCASVLNGLVGVKIGAGPDHCCPLIGGLVDLDAAVCLCTAAKANVLGVHLNIPVDLSVILNHCGKNYPSDFTC</sequence>
<evidence type="ECO:0000313" key="4">
    <source>
        <dbReference type="Proteomes" id="UP000479710"/>
    </source>
</evidence>
<dbReference type="Pfam" id="PF14547">
    <property type="entry name" value="Hydrophob_seed"/>
    <property type="match status" value="1"/>
</dbReference>
<evidence type="ECO:0000259" key="2">
    <source>
        <dbReference type="SMART" id="SM00499"/>
    </source>
</evidence>
<dbReference type="SUPFAM" id="SSF47699">
    <property type="entry name" value="Bifunctional inhibitor/lipid-transfer protein/seed storage 2S albumin"/>
    <property type="match status" value="1"/>
</dbReference>
<dbReference type="InterPro" id="IPR036312">
    <property type="entry name" value="Bifun_inhib/LTP/seed_sf"/>
</dbReference>